<dbReference type="PROSITE" id="PS01124">
    <property type="entry name" value="HTH_ARAC_FAMILY_2"/>
    <property type="match status" value="1"/>
</dbReference>
<proteinExistence type="predicted"/>
<dbReference type="InterPro" id="IPR014710">
    <property type="entry name" value="RmlC-like_jellyroll"/>
</dbReference>
<keyword evidence="6" id="KW-1185">Reference proteome</keyword>
<keyword evidence="2" id="KW-0238">DNA-binding</keyword>
<dbReference type="InterPro" id="IPR018062">
    <property type="entry name" value="HTH_AraC-typ_CS"/>
</dbReference>
<dbReference type="RefSeq" id="WP_199020373.1">
    <property type="nucleotide sequence ID" value="NZ_JAELUP010000097.1"/>
</dbReference>
<dbReference type="PROSITE" id="PS00041">
    <property type="entry name" value="HTH_ARAC_FAMILY_1"/>
    <property type="match status" value="1"/>
</dbReference>
<dbReference type="Pfam" id="PF12833">
    <property type="entry name" value="HTH_18"/>
    <property type="match status" value="1"/>
</dbReference>
<dbReference type="PRINTS" id="PR00032">
    <property type="entry name" value="HTHARAC"/>
</dbReference>
<evidence type="ECO:0000313" key="6">
    <source>
        <dbReference type="Proteomes" id="UP000640274"/>
    </source>
</evidence>
<evidence type="ECO:0000256" key="3">
    <source>
        <dbReference type="ARBA" id="ARBA00023163"/>
    </source>
</evidence>
<dbReference type="PANTHER" id="PTHR43280">
    <property type="entry name" value="ARAC-FAMILY TRANSCRIPTIONAL REGULATOR"/>
    <property type="match status" value="1"/>
</dbReference>
<accession>A0A934MRF0</accession>
<reference evidence="5" key="1">
    <citation type="submission" date="2020-12" db="EMBL/GenBank/DDBJ databases">
        <authorList>
            <person name="Huq M.A."/>
        </authorList>
    </citation>
    <scope>NUCLEOTIDE SEQUENCE</scope>
    <source>
        <strain evidence="5">MAHUQ-46</strain>
    </source>
</reference>
<dbReference type="Proteomes" id="UP000640274">
    <property type="component" value="Unassembled WGS sequence"/>
</dbReference>
<dbReference type="PANTHER" id="PTHR43280:SF2">
    <property type="entry name" value="HTH-TYPE TRANSCRIPTIONAL REGULATOR EXSA"/>
    <property type="match status" value="1"/>
</dbReference>
<dbReference type="InterPro" id="IPR009057">
    <property type="entry name" value="Homeodomain-like_sf"/>
</dbReference>
<dbReference type="AlphaFoldDB" id="A0A934MRF0"/>
<gene>
    <name evidence="5" type="ORF">JFN88_16545</name>
</gene>
<dbReference type="SMART" id="SM00342">
    <property type="entry name" value="HTH_ARAC"/>
    <property type="match status" value="1"/>
</dbReference>
<dbReference type="Pfam" id="PF02311">
    <property type="entry name" value="AraC_binding"/>
    <property type="match status" value="1"/>
</dbReference>
<evidence type="ECO:0000256" key="1">
    <source>
        <dbReference type="ARBA" id="ARBA00023015"/>
    </source>
</evidence>
<evidence type="ECO:0000313" key="5">
    <source>
        <dbReference type="EMBL" id="MBJ6362828.1"/>
    </source>
</evidence>
<dbReference type="EMBL" id="JAELUP010000097">
    <property type="protein sequence ID" value="MBJ6362828.1"/>
    <property type="molecule type" value="Genomic_DNA"/>
</dbReference>
<comment type="caution">
    <text evidence="5">The sequence shown here is derived from an EMBL/GenBank/DDBJ whole genome shotgun (WGS) entry which is preliminary data.</text>
</comment>
<dbReference type="InterPro" id="IPR018060">
    <property type="entry name" value="HTH_AraC"/>
</dbReference>
<dbReference type="Gene3D" id="2.60.120.10">
    <property type="entry name" value="Jelly Rolls"/>
    <property type="match status" value="1"/>
</dbReference>
<dbReference type="SUPFAM" id="SSF51215">
    <property type="entry name" value="Regulatory protein AraC"/>
    <property type="match status" value="1"/>
</dbReference>
<dbReference type="SUPFAM" id="SSF46689">
    <property type="entry name" value="Homeodomain-like"/>
    <property type="match status" value="1"/>
</dbReference>
<evidence type="ECO:0000259" key="4">
    <source>
        <dbReference type="PROSITE" id="PS01124"/>
    </source>
</evidence>
<dbReference type="InterPro" id="IPR003313">
    <property type="entry name" value="AraC-bd"/>
</dbReference>
<evidence type="ECO:0000256" key="2">
    <source>
        <dbReference type="ARBA" id="ARBA00023125"/>
    </source>
</evidence>
<keyword evidence="3" id="KW-0804">Transcription</keyword>
<sequence length="288" mass="33187">MNASTALPILTFLSPPLPYFIEADRRRYEPGQRHPSRANRGTFDLLYVREGQLSIVEGSHTWVLEPGQLLLLRPDCPHRGGESCRSETVFDWIHFQTPGVWEECEPGQEERLHGDHYLYAIRLPKSMKLTRSQEADELLDELIQAANSPVSASFWQRQQLFVKLLQLIEEEWRSYAAPTSVHVAERAAAYLKRNYQSQISNKSLGEELGLHPNYIARCMIDIYGHTPQQFLMHYRVDQAKLLLIKTDWPIARIASETGFKQTPHFSRTFSEQSGLSPLQYRKKHSAAI</sequence>
<dbReference type="Gene3D" id="1.10.10.60">
    <property type="entry name" value="Homeodomain-like"/>
    <property type="match status" value="2"/>
</dbReference>
<feature type="domain" description="HTH araC/xylS-type" evidence="4">
    <location>
        <begin position="185"/>
        <end position="283"/>
    </location>
</feature>
<dbReference type="GO" id="GO:0003700">
    <property type="term" value="F:DNA-binding transcription factor activity"/>
    <property type="evidence" value="ECO:0007669"/>
    <property type="project" value="InterPro"/>
</dbReference>
<keyword evidence="1" id="KW-0805">Transcription regulation</keyword>
<dbReference type="InterPro" id="IPR037923">
    <property type="entry name" value="HTH-like"/>
</dbReference>
<organism evidence="5 6">
    <name type="scientific">Paenibacillus roseus</name>
    <dbReference type="NCBI Taxonomy" id="2798579"/>
    <lineage>
        <taxon>Bacteria</taxon>
        <taxon>Bacillati</taxon>
        <taxon>Bacillota</taxon>
        <taxon>Bacilli</taxon>
        <taxon>Bacillales</taxon>
        <taxon>Paenibacillaceae</taxon>
        <taxon>Paenibacillus</taxon>
    </lineage>
</organism>
<dbReference type="GO" id="GO:0043565">
    <property type="term" value="F:sequence-specific DNA binding"/>
    <property type="evidence" value="ECO:0007669"/>
    <property type="project" value="InterPro"/>
</dbReference>
<dbReference type="InterPro" id="IPR020449">
    <property type="entry name" value="Tscrpt_reg_AraC-type_HTH"/>
</dbReference>
<name>A0A934MRF0_9BACL</name>
<protein>
    <submittedName>
        <fullName evidence="5">AraC family transcriptional regulator</fullName>
    </submittedName>
</protein>